<name>A0A553NR55_TIGCA</name>
<dbReference type="GO" id="GO:0005509">
    <property type="term" value="F:calcium ion binding"/>
    <property type="evidence" value="ECO:0007669"/>
    <property type="project" value="InterPro"/>
</dbReference>
<dbReference type="STRING" id="6832.A0A553NR55"/>
<evidence type="ECO:0000313" key="7">
    <source>
        <dbReference type="Proteomes" id="UP000318571"/>
    </source>
</evidence>
<keyword evidence="3" id="KW-0106">Calcium</keyword>
<dbReference type="GO" id="GO:0055074">
    <property type="term" value="P:calcium ion homeostasis"/>
    <property type="evidence" value="ECO:0007669"/>
    <property type="project" value="TreeGrafter"/>
</dbReference>
<protein>
    <recommendedName>
        <fullName evidence="5">EF-hand domain-containing protein</fullName>
    </recommendedName>
</protein>
<keyword evidence="1" id="KW-0479">Metal-binding</keyword>
<dbReference type="PANTHER" id="PTHR45791">
    <property type="entry name" value="CALCIUM AND INTEGRIN BINDING FAMILY MEMBER 2"/>
    <property type="match status" value="1"/>
</dbReference>
<dbReference type="FunFam" id="1.10.238.10:FF:000035">
    <property type="entry name" value="Calcium and integrin-binding family member 2"/>
    <property type="match status" value="1"/>
</dbReference>
<proteinExistence type="predicted"/>
<dbReference type="Pfam" id="PF13499">
    <property type="entry name" value="EF-hand_7"/>
    <property type="match status" value="1"/>
</dbReference>
<evidence type="ECO:0000259" key="5">
    <source>
        <dbReference type="PROSITE" id="PS50222"/>
    </source>
</evidence>
<dbReference type="Proteomes" id="UP000318571">
    <property type="component" value="Chromosome 4"/>
</dbReference>
<dbReference type="OMA" id="LICNMPE"/>
<accession>A0A553NR55</accession>
<comment type="caution">
    <text evidence="6">The sequence shown here is derived from an EMBL/GenBank/DDBJ whole genome shotgun (WGS) entry which is preliminary data.</text>
</comment>
<dbReference type="EMBL" id="VCGU01000011">
    <property type="protein sequence ID" value="TRY67915.1"/>
    <property type="molecule type" value="Genomic_DNA"/>
</dbReference>
<evidence type="ECO:0000256" key="2">
    <source>
        <dbReference type="ARBA" id="ARBA00022737"/>
    </source>
</evidence>
<sequence>MGQLSLADKMGNKQTTFSEEQLDNYVEPPVNLRSVTYEQLKQIVINYTELSKCPELKENPFRKRICRVFSSDDSASLTFDEFLNLYSIFSEKAPREMKVHYAFLIYDFDGDNFVGPTDIEHAVKLLTQNELAMEEIESIWEKVLYEADIDDDKKLSSSEFEHVITKSPDFITTFHFRI</sequence>
<feature type="domain" description="EF-hand" evidence="5">
    <location>
        <begin position="94"/>
        <end position="129"/>
    </location>
</feature>
<dbReference type="PROSITE" id="PS00018">
    <property type="entry name" value="EF_HAND_1"/>
    <property type="match status" value="2"/>
</dbReference>
<dbReference type="PROSITE" id="PS50222">
    <property type="entry name" value="EF_HAND_2"/>
    <property type="match status" value="1"/>
</dbReference>
<evidence type="ECO:0000313" key="6">
    <source>
        <dbReference type="EMBL" id="TRY67915.1"/>
    </source>
</evidence>
<evidence type="ECO:0000256" key="1">
    <source>
        <dbReference type="ARBA" id="ARBA00022723"/>
    </source>
</evidence>
<reference evidence="6 7" key="1">
    <citation type="journal article" date="2018" name="Nat. Ecol. Evol.">
        <title>Genomic signatures of mitonuclear coevolution across populations of Tigriopus californicus.</title>
        <authorList>
            <person name="Barreto F.S."/>
            <person name="Watson E.T."/>
            <person name="Lima T.G."/>
            <person name="Willett C.S."/>
            <person name="Edmands S."/>
            <person name="Li W."/>
            <person name="Burton R.S."/>
        </authorList>
    </citation>
    <scope>NUCLEOTIDE SEQUENCE [LARGE SCALE GENOMIC DNA]</scope>
    <source>
        <strain evidence="6 7">San Diego</strain>
    </source>
</reference>
<keyword evidence="2" id="KW-0677">Repeat</keyword>
<dbReference type="InterPro" id="IPR051433">
    <property type="entry name" value="CIBP"/>
</dbReference>
<keyword evidence="7" id="KW-1185">Reference proteome</keyword>
<dbReference type="InterPro" id="IPR002048">
    <property type="entry name" value="EF_hand_dom"/>
</dbReference>
<dbReference type="Gene3D" id="1.10.238.10">
    <property type="entry name" value="EF-hand"/>
    <property type="match status" value="2"/>
</dbReference>
<dbReference type="InterPro" id="IPR018247">
    <property type="entry name" value="EF_Hand_1_Ca_BS"/>
</dbReference>
<gene>
    <name evidence="6" type="ORF">TCAL_03288</name>
</gene>
<dbReference type="SUPFAM" id="SSF47473">
    <property type="entry name" value="EF-hand"/>
    <property type="match status" value="1"/>
</dbReference>
<organism evidence="6 7">
    <name type="scientific">Tigriopus californicus</name>
    <name type="common">Marine copepod</name>
    <dbReference type="NCBI Taxonomy" id="6832"/>
    <lineage>
        <taxon>Eukaryota</taxon>
        <taxon>Metazoa</taxon>
        <taxon>Ecdysozoa</taxon>
        <taxon>Arthropoda</taxon>
        <taxon>Crustacea</taxon>
        <taxon>Multicrustacea</taxon>
        <taxon>Hexanauplia</taxon>
        <taxon>Copepoda</taxon>
        <taxon>Harpacticoida</taxon>
        <taxon>Harpacticidae</taxon>
        <taxon>Tigriopus</taxon>
    </lineage>
</organism>
<dbReference type="GO" id="GO:0000287">
    <property type="term" value="F:magnesium ion binding"/>
    <property type="evidence" value="ECO:0007669"/>
    <property type="project" value="TreeGrafter"/>
</dbReference>
<dbReference type="AlphaFoldDB" id="A0A553NR55"/>
<dbReference type="InterPro" id="IPR011992">
    <property type="entry name" value="EF-hand-dom_pair"/>
</dbReference>
<evidence type="ECO:0000256" key="3">
    <source>
        <dbReference type="ARBA" id="ARBA00022837"/>
    </source>
</evidence>
<evidence type="ECO:0000256" key="4">
    <source>
        <dbReference type="ARBA" id="ARBA00022842"/>
    </source>
</evidence>
<keyword evidence="4" id="KW-0460">Magnesium</keyword>
<dbReference type="PANTHER" id="PTHR45791:SF6">
    <property type="entry name" value="CALCIUM AND INTEGRIN BINDING FAMILY MEMBER 2"/>
    <property type="match status" value="1"/>
</dbReference>